<evidence type="ECO:0000313" key="4">
    <source>
        <dbReference type="Proteomes" id="UP000005239"/>
    </source>
</evidence>
<evidence type="ECO:0000256" key="2">
    <source>
        <dbReference type="SAM" id="SignalP"/>
    </source>
</evidence>
<accession>A0A8R1YD49</accession>
<reference evidence="3" key="2">
    <citation type="submission" date="2022-06" db="UniProtKB">
        <authorList>
            <consortium name="EnsemblMetazoa"/>
        </authorList>
    </citation>
    <scope>IDENTIFICATION</scope>
    <source>
        <strain evidence="3">PS312</strain>
    </source>
</reference>
<feature type="compositionally biased region" description="Basic residues" evidence="1">
    <location>
        <begin position="99"/>
        <end position="110"/>
    </location>
</feature>
<gene>
    <name evidence="3" type="primary">WBGene00101878</name>
</gene>
<evidence type="ECO:0000256" key="1">
    <source>
        <dbReference type="SAM" id="MobiDB-lite"/>
    </source>
</evidence>
<feature type="region of interest" description="Disordered" evidence="1">
    <location>
        <begin position="96"/>
        <end position="118"/>
    </location>
</feature>
<accession>A0A2A6CR94</accession>
<dbReference type="EnsemblMetazoa" id="PPA12324.1">
    <property type="protein sequence ID" value="PPA12324.1"/>
    <property type="gene ID" value="WBGene00101878"/>
</dbReference>
<reference evidence="4" key="1">
    <citation type="journal article" date="2008" name="Nat. Genet.">
        <title>The Pristionchus pacificus genome provides a unique perspective on nematode lifestyle and parasitism.</title>
        <authorList>
            <person name="Dieterich C."/>
            <person name="Clifton S.W."/>
            <person name="Schuster L.N."/>
            <person name="Chinwalla A."/>
            <person name="Delehaunty K."/>
            <person name="Dinkelacker I."/>
            <person name="Fulton L."/>
            <person name="Fulton R."/>
            <person name="Godfrey J."/>
            <person name="Minx P."/>
            <person name="Mitreva M."/>
            <person name="Roeseler W."/>
            <person name="Tian H."/>
            <person name="Witte H."/>
            <person name="Yang S.P."/>
            <person name="Wilson R.K."/>
            <person name="Sommer R.J."/>
        </authorList>
    </citation>
    <scope>NUCLEOTIDE SEQUENCE [LARGE SCALE GENOMIC DNA]</scope>
    <source>
        <strain evidence="4">PS312</strain>
    </source>
</reference>
<keyword evidence="4" id="KW-1185">Reference proteome</keyword>
<feature type="chain" id="PRO_5043870500" evidence="2">
    <location>
        <begin position="23"/>
        <end position="127"/>
    </location>
</feature>
<name>A0A2A6CR94_PRIPA</name>
<dbReference type="Proteomes" id="UP000005239">
    <property type="component" value="Unassembled WGS sequence"/>
</dbReference>
<protein>
    <submittedName>
        <fullName evidence="3">Uncharacterized protein</fullName>
    </submittedName>
</protein>
<feature type="signal peptide" evidence="2">
    <location>
        <begin position="1"/>
        <end position="22"/>
    </location>
</feature>
<sequence length="127" mass="14189">MRVSLISSTVLLIVFCSTLATAATWDDPLQFCAKKALAIAENPKCKWASDVCFEKNKRASANISKFMCTNTFTMRKLGDFCCNESLDDLVDIVNSTSGSRRRRSKAHPKRSSSSSNEFDQWISSYLS</sequence>
<keyword evidence="2" id="KW-0732">Signal</keyword>
<evidence type="ECO:0000313" key="3">
    <source>
        <dbReference type="EnsemblMetazoa" id="PPA12324.1"/>
    </source>
</evidence>
<proteinExistence type="predicted"/>
<dbReference type="AlphaFoldDB" id="A0A2A6CR94"/>
<organism evidence="3 4">
    <name type="scientific">Pristionchus pacificus</name>
    <name type="common">Parasitic nematode worm</name>
    <dbReference type="NCBI Taxonomy" id="54126"/>
    <lineage>
        <taxon>Eukaryota</taxon>
        <taxon>Metazoa</taxon>
        <taxon>Ecdysozoa</taxon>
        <taxon>Nematoda</taxon>
        <taxon>Chromadorea</taxon>
        <taxon>Rhabditida</taxon>
        <taxon>Rhabditina</taxon>
        <taxon>Diplogasteromorpha</taxon>
        <taxon>Diplogasteroidea</taxon>
        <taxon>Neodiplogasteridae</taxon>
        <taxon>Pristionchus</taxon>
    </lineage>
</organism>